<evidence type="ECO:0000259" key="3">
    <source>
        <dbReference type="Pfam" id="PF01361"/>
    </source>
</evidence>
<name>A0A838L526_9SPHN</name>
<sequence length="68" mass="7353">MPLAQISILEGRSEAMISRMAEDVTQAISVALATPRDKIRIVVTEIPTERWFIAGESVGARARAADKG</sequence>
<evidence type="ECO:0000256" key="2">
    <source>
        <dbReference type="ARBA" id="ARBA00023235"/>
    </source>
</evidence>
<organism evidence="4 5">
    <name type="scientific">Sphingomonas chungangi</name>
    <dbReference type="NCBI Taxonomy" id="2683589"/>
    <lineage>
        <taxon>Bacteria</taxon>
        <taxon>Pseudomonadati</taxon>
        <taxon>Pseudomonadota</taxon>
        <taxon>Alphaproteobacteria</taxon>
        <taxon>Sphingomonadales</taxon>
        <taxon>Sphingomonadaceae</taxon>
        <taxon>Sphingomonas</taxon>
    </lineage>
</organism>
<evidence type="ECO:0000313" key="4">
    <source>
        <dbReference type="EMBL" id="MBA2933559.1"/>
    </source>
</evidence>
<protein>
    <submittedName>
        <fullName evidence="4">Tautomerase family protein</fullName>
    </submittedName>
</protein>
<dbReference type="Pfam" id="PF01361">
    <property type="entry name" value="Tautomerase"/>
    <property type="match status" value="1"/>
</dbReference>
<dbReference type="RefSeq" id="WP_160363379.1">
    <property type="nucleotide sequence ID" value="NZ_JACEIB010000003.1"/>
</dbReference>
<gene>
    <name evidence="4" type="ORF">HZF05_05560</name>
</gene>
<evidence type="ECO:0000313" key="5">
    <source>
        <dbReference type="Proteomes" id="UP000570166"/>
    </source>
</evidence>
<dbReference type="Proteomes" id="UP000570166">
    <property type="component" value="Unassembled WGS sequence"/>
</dbReference>
<dbReference type="PANTHER" id="PTHR35530:SF1">
    <property type="entry name" value="2-HYDROXYMUCONATE TAUTOMERASE"/>
    <property type="match status" value="1"/>
</dbReference>
<dbReference type="SUPFAM" id="SSF55331">
    <property type="entry name" value="Tautomerase/MIF"/>
    <property type="match status" value="1"/>
</dbReference>
<dbReference type="AlphaFoldDB" id="A0A838L526"/>
<proteinExistence type="inferred from homology"/>
<comment type="caution">
    <text evidence="4">The sequence shown here is derived from an EMBL/GenBank/DDBJ whole genome shotgun (WGS) entry which is preliminary data.</text>
</comment>
<reference evidence="4 5" key="1">
    <citation type="submission" date="2020-07" db="EMBL/GenBank/DDBJ databases">
        <authorList>
            <person name="Sun Q."/>
        </authorList>
    </citation>
    <scope>NUCLEOTIDE SEQUENCE [LARGE SCALE GENOMIC DNA]</scope>
    <source>
        <strain evidence="4 5">CGMCC 1.13654</strain>
    </source>
</reference>
<keyword evidence="2" id="KW-0413">Isomerase</keyword>
<dbReference type="PANTHER" id="PTHR35530">
    <property type="entry name" value="TAUTOMERASE-RELATED"/>
    <property type="match status" value="1"/>
</dbReference>
<dbReference type="GO" id="GO:0016853">
    <property type="term" value="F:isomerase activity"/>
    <property type="evidence" value="ECO:0007669"/>
    <property type="project" value="UniProtKB-KW"/>
</dbReference>
<keyword evidence="5" id="KW-1185">Reference proteome</keyword>
<comment type="similarity">
    <text evidence="1">Belongs to the 4-oxalocrotonate tautomerase family.</text>
</comment>
<dbReference type="InterPro" id="IPR014347">
    <property type="entry name" value="Tautomerase/MIF_sf"/>
</dbReference>
<evidence type="ECO:0000256" key="1">
    <source>
        <dbReference type="ARBA" id="ARBA00006723"/>
    </source>
</evidence>
<dbReference type="InterPro" id="IPR004370">
    <property type="entry name" value="4-OT-like_dom"/>
</dbReference>
<dbReference type="Gene3D" id="3.30.429.10">
    <property type="entry name" value="Macrophage Migration Inhibitory Factor"/>
    <property type="match status" value="1"/>
</dbReference>
<accession>A0A838L526</accession>
<dbReference type="EMBL" id="JACEIB010000003">
    <property type="protein sequence ID" value="MBA2933559.1"/>
    <property type="molecule type" value="Genomic_DNA"/>
</dbReference>
<feature type="domain" description="4-oxalocrotonate tautomerase-like" evidence="3">
    <location>
        <begin position="2"/>
        <end position="61"/>
    </location>
</feature>